<dbReference type="Pfam" id="PF00531">
    <property type="entry name" value="Death"/>
    <property type="match status" value="1"/>
</dbReference>
<dbReference type="CDD" id="cd08779">
    <property type="entry name" value="Death_PIDD"/>
    <property type="match status" value="1"/>
</dbReference>
<sequence length="603" mass="69458">FFFCRFLVEESGKNEHEVACFIKAPSTALDNLKCKIVNDISSLVVDDCEELVSNVICIECSDCEKTIPFPINVAIPFTSCFRGNYREIVVKVTDVNFQSKYLTPVSLDGYQGNHKETFAEVKVYQLGVFSVLSCLKKERFTVTKIGLSQKLSVDSRISFCYRPETFNSPAPMQLKIQPIEPSLVSTLKARHDMYHSVVSTSALVYVQHPSAQPFNRAVTITLPCPPNPEKKRQDETEHTRAISATVKRVATVYHARAVSASVRKSVENLSDTLKLLGHRNKEEGWKVFDDIIIQNARNGLVSFKLNEHLESFVVIRLSFLLENTYLLLFAQALEEAVCSTKANVILYRKRENPYKIVVLLSASKELIWELQNLHEEGYCGPPEPTQQFSLREGEQIHFRFRGNIFASENGKDFRKVYRLIFHSQRKPRLELQIKEVDEFGNHSSPHYKGTAVFYKITREMITKEWEQPLPYGEYQHQSPLCKLSLTLPKQEKLINRPRSTKRISSDSSEALWDNLLYWLAEELAEDNTSLLALCLPVQRSVLQLVRLKCPDNLTHQIYELLCCWKKTLPRSADKQQLLSRYLQRSGRSDLSEELRFKWQNKVF</sequence>
<dbReference type="PANTHER" id="PTHR28336:SF4">
    <property type="entry name" value="DEATH DOMAIN-CONTAINING PROTEIN 1"/>
    <property type="match status" value="1"/>
</dbReference>
<evidence type="ECO:0000313" key="2">
    <source>
        <dbReference type="EMBL" id="KFR11464.1"/>
    </source>
</evidence>
<dbReference type="Gene3D" id="2.60.220.30">
    <property type="match status" value="1"/>
</dbReference>
<dbReference type="InterPro" id="IPR000488">
    <property type="entry name" value="Death_dom"/>
</dbReference>
<keyword evidence="3" id="KW-1185">Reference proteome</keyword>
<dbReference type="PhylomeDB" id="A0A091W7P4"/>
<dbReference type="AlphaFoldDB" id="A0A091W7P4"/>
<dbReference type="GO" id="GO:0007165">
    <property type="term" value="P:signal transduction"/>
    <property type="evidence" value="ECO:0007669"/>
    <property type="project" value="InterPro"/>
</dbReference>
<reference evidence="2 3" key="1">
    <citation type="submission" date="2014-04" db="EMBL/GenBank/DDBJ databases">
        <title>Genome evolution of avian class.</title>
        <authorList>
            <person name="Zhang G."/>
            <person name="Li C."/>
        </authorList>
    </citation>
    <scope>NUCLEOTIDE SEQUENCE [LARGE SCALE GENOMIC DNA]</scope>
    <source>
        <strain evidence="2">BGI_N306</strain>
    </source>
</reference>
<name>A0A091W7P4_OPIHO</name>
<dbReference type="EMBL" id="KK734915">
    <property type="protein sequence ID" value="KFR11464.1"/>
    <property type="molecule type" value="Genomic_DNA"/>
</dbReference>
<dbReference type="Proteomes" id="UP000053605">
    <property type="component" value="Unassembled WGS sequence"/>
</dbReference>
<evidence type="ECO:0000259" key="1">
    <source>
        <dbReference type="Pfam" id="PF00531"/>
    </source>
</evidence>
<proteinExistence type="predicted"/>
<accession>A0A091W7P4</accession>
<feature type="domain" description="Death" evidence="1">
    <location>
        <begin position="516"/>
        <end position="595"/>
    </location>
</feature>
<gene>
    <name evidence="2" type="ORF">N306_13442</name>
</gene>
<feature type="non-terminal residue" evidence="2">
    <location>
        <position position="603"/>
    </location>
</feature>
<dbReference type="InterPro" id="IPR011029">
    <property type="entry name" value="DEATH-like_dom_sf"/>
</dbReference>
<dbReference type="PANTHER" id="PTHR28336">
    <property type="entry name" value="BA1-643"/>
    <property type="match status" value="1"/>
</dbReference>
<dbReference type="SUPFAM" id="SSF47986">
    <property type="entry name" value="DEATH domain"/>
    <property type="match status" value="1"/>
</dbReference>
<feature type="non-terminal residue" evidence="2">
    <location>
        <position position="1"/>
    </location>
</feature>
<protein>
    <submittedName>
        <fullName evidence="2">Death domain-containing protein 1</fullName>
    </submittedName>
</protein>
<evidence type="ECO:0000313" key="3">
    <source>
        <dbReference type="Proteomes" id="UP000053605"/>
    </source>
</evidence>
<dbReference type="Gene3D" id="1.10.533.10">
    <property type="entry name" value="Death Domain, Fas"/>
    <property type="match status" value="1"/>
</dbReference>
<organism evidence="2 3">
    <name type="scientific">Opisthocomus hoazin</name>
    <name type="common">Hoatzin</name>
    <name type="synonym">Phasianus hoazin</name>
    <dbReference type="NCBI Taxonomy" id="30419"/>
    <lineage>
        <taxon>Eukaryota</taxon>
        <taxon>Metazoa</taxon>
        <taxon>Chordata</taxon>
        <taxon>Craniata</taxon>
        <taxon>Vertebrata</taxon>
        <taxon>Euteleostomi</taxon>
        <taxon>Archelosauria</taxon>
        <taxon>Archosauria</taxon>
        <taxon>Dinosauria</taxon>
        <taxon>Saurischia</taxon>
        <taxon>Theropoda</taxon>
        <taxon>Coelurosauria</taxon>
        <taxon>Aves</taxon>
        <taxon>Neognathae</taxon>
        <taxon>Neoaves</taxon>
        <taxon>Opisthocomiformes</taxon>
        <taxon>Opisthocomidae</taxon>
        <taxon>Opisthocomus</taxon>
    </lineage>
</organism>